<keyword evidence="4" id="KW-1185">Reference proteome</keyword>
<feature type="region of interest" description="Disordered" evidence="2">
    <location>
        <begin position="245"/>
        <end position="290"/>
    </location>
</feature>
<organism evidence="3 4">
    <name type="scientific">Aldrovandia affinis</name>
    <dbReference type="NCBI Taxonomy" id="143900"/>
    <lineage>
        <taxon>Eukaryota</taxon>
        <taxon>Metazoa</taxon>
        <taxon>Chordata</taxon>
        <taxon>Craniata</taxon>
        <taxon>Vertebrata</taxon>
        <taxon>Euteleostomi</taxon>
        <taxon>Actinopterygii</taxon>
        <taxon>Neopterygii</taxon>
        <taxon>Teleostei</taxon>
        <taxon>Notacanthiformes</taxon>
        <taxon>Halosauridae</taxon>
        <taxon>Aldrovandia</taxon>
    </lineage>
</organism>
<keyword evidence="1" id="KW-0175">Coiled coil</keyword>
<gene>
    <name evidence="3" type="ORF">AAFF_G00127160</name>
</gene>
<proteinExistence type="predicted"/>
<accession>A0AAD7WX90</accession>
<name>A0AAD7WX90_9TELE</name>
<dbReference type="EMBL" id="JAINUG010000019">
    <property type="protein sequence ID" value="KAJ8412380.1"/>
    <property type="molecule type" value="Genomic_DNA"/>
</dbReference>
<protein>
    <submittedName>
        <fullName evidence="3">Uncharacterized protein</fullName>
    </submittedName>
</protein>
<evidence type="ECO:0000256" key="2">
    <source>
        <dbReference type="SAM" id="MobiDB-lite"/>
    </source>
</evidence>
<reference evidence="3" key="1">
    <citation type="journal article" date="2023" name="Science">
        <title>Genome structures resolve the early diversification of teleost fishes.</title>
        <authorList>
            <person name="Parey E."/>
            <person name="Louis A."/>
            <person name="Montfort J."/>
            <person name="Bouchez O."/>
            <person name="Roques C."/>
            <person name="Iampietro C."/>
            <person name="Lluch J."/>
            <person name="Castinel A."/>
            <person name="Donnadieu C."/>
            <person name="Desvignes T."/>
            <person name="Floi Bucao C."/>
            <person name="Jouanno E."/>
            <person name="Wen M."/>
            <person name="Mejri S."/>
            <person name="Dirks R."/>
            <person name="Jansen H."/>
            <person name="Henkel C."/>
            <person name="Chen W.J."/>
            <person name="Zahm M."/>
            <person name="Cabau C."/>
            <person name="Klopp C."/>
            <person name="Thompson A.W."/>
            <person name="Robinson-Rechavi M."/>
            <person name="Braasch I."/>
            <person name="Lecointre G."/>
            <person name="Bobe J."/>
            <person name="Postlethwait J.H."/>
            <person name="Berthelot C."/>
            <person name="Roest Crollius H."/>
            <person name="Guiguen Y."/>
        </authorList>
    </citation>
    <scope>NUCLEOTIDE SEQUENCE</scope>
    <source>
        <strain evidence="3">NC1722</strain>
    </source>
</reference>
<evidence type="ECO:0000256" key="1">
    <source>
        <dbReference type="SAM" id="Coils"/>
    </source>
</evidence>
<comment type="caution">
    <text evidence="3">The sequence shown here is derived from an EMBL/GenBank/DDBJ whole genome shotgun (WGS) entry which is preliminary data.</text>
</comment>
<dbReference type="AlphaFoldDB" id="A0AAD7WX90"/>
<evidence type="ECO:0000313" key="4">
    <source>
        <dbReference type="Proteomes" id="UP001221898"/>
    </source>
</evidence>
<dbReference type="Proteomes" id="UP001221898">
    <property type="component" value="Unassembled WGS sequence"/>
</dbReference>
<evidence type="ECO:0000313" key="3">
    <source>
        <dbReference type="EMBL" id="KAJ8412380.1"/>
    </source>
</evidence>
<sequence length="416" mass="46465">MGKDGSNVNDFILSSKKAACRYRGENGREIEKLRTALDAEKSKNRQAQRKLVLELRRLRDAADREREKTVRDLTSRHEQEKALELLRLREALGKERETEVRKILRRRGEELRAVGSGLEKERESTRRQARELQRQLAQDLIGKSGSCKPAGRKAPGEPGCLGNVVTYRRLEQLLQKLRREADGEQAVLVRRLGEELDLEKGYFLRHLLEAHGRAEQEGGCGGGGRQRSMSCNHLLARPAKADLDSIGGGRRVYRSRSLPQNSRSLSPMPGRRNRGEPKEPPRASCCSSPVKEVSLSSASLESRSTQTSPAEGWPSVLQHSVTESAALDESSLSKCSFSDMESTRADSEWCPLMNTIFIVVTCAGALVLGESQSTDQWRSWIIHCTVSDQLLHTSDPTNPRNLLSPCILLYSRGSSR</sequence>
<feature type="coiled-coil region" evidence="1">
    <location>
        <begin position="30"/>
        <end position="68"/>
    </location>
</feature>